<name>W2QM30_PHYN3</name>
<sequence length="128" mass="13861">MSESELRLSCDSSSRSEPAPPRLGIDVQKELGSQAKSMPRGVDVVGCDLAEGGRSCVAHEACGKHVKVGDVLLFREEVDDQGDNRLGYCLKAYLIRDGSQTCHPIKLYSGKLKCPVSVFKKLPTLPSL</sequence>
<evidence type="ECO:0000313" key="2">
    <source>
        <dbReference type="EMBL" id="ETN13991.1"/>
    </source>
</evidence>
<dbReference type="VEuPathDB" id="FungiDB:PPTG_22285"/>
<organism evidence="2 3">
    <name type="scientific">Phytophthora nicotianae (strain INRA-310)</name>
    <name type="common">Phytophthora parasitica</name>
    <dbReference type="NCBI Taxonomy" id="761204"/>
    <lineage>
        <taxon>Eukaryota</taxon>
        <taxon>Sar</taxon>
        <taxon>Stramenopiles</taxon>
        <taxon>Oomycota</taxon>
        <taxon>Peronosporomycetes</taxon>
        <taxon>Peronosporales</taxon>
        <taxon>Peronosporaceae</taxon>
        <taxon>Phytophthora</taxon>
    </lineage>
</organism>
<dbReference type="Proteomes" id="UP000018817">
    <property type="component" value="Unassembled WGS sequence"/>
</dbReference>
<protein>
    <submittedName>
        <fullName evidence="2">Uncharacterized protein</fullName>
    </submittedName>
</protein>
<accession>W2QM30</accession>
<proteinExistence type="predicted"/>
<evidence type="ECO:0000313" key="3">
    <source>
        <dbReference type="Proteomes" id="UP000018817"/>
    </source>
</evidence>
<dbReference type="RefSeq" id="XP_008901116.1">
    <property type="nucleotide sequence ID" value="XM_008902868.1"/>
</dbReference>
<dbReference type="EMBL" id="KI669574">
    <property type="protein sequence ID" value="ETN13991.1"/>
    <property type="molecule type" value="Genomic_DNA"/>
</dbReference>
<gene>
    <name evidence="2" type="ORF">PPTG_22285</name>
</gene>
<evidence type="ECO:0000256" key="1">
    <source>
        <dbReference type="SAM" id="MobiDB-lite"/>
    </source>
</evidence>
<reference evidence="2 3" key="2">
    <citation type="submission" date="2013-11" db="EMBL/GenBank/DDBJ databases">
        <title>The Genome Sequence of Phytophthora parasitica INRA-310.</title>
        <authorList>
            <consortium name="The Broad Institute Genomics Platform"/>
            <person name="Russ C."/>
            <person name="Tyler B."/>
            <person name="Panabieres F."/>
            <person name="Shan W."/>
            <person name="Tripathy S."/>
            <person name="Grunwald N."/>
            <person name="Machado M."/>
            <person name="Johnson C.S."/>
            <person name="Arredondo F."/>
            <person name="Hong C."/>
            <person name="Coffey M."/>
            <person name="Young S.K."/>
            <person name="Zeng Q."/>
            <person name="Gargeya S."/>
            <person name="Fitzgerald M."/>
            <person name="Abouelleil A."/>
            <person name="Alvarado L."/>
            <person name="Chapman S.B."/>
            <person name="Gainer-Dewar J."/>
            <person name="Goldberg J."/>
            <person name="Griggs A."/>
            <person name="Gujja S."/>
            <person name="Hansen M."/>
            <person name="Howarth C."/>
            <person name="Imamovic A."/>
            <person name="Ireland A."/>
            <person name="Larimer J."/>
            <person name="McCowan C."/>
            <person name="Murphy C."/>
            <person name="Pearson M."/>
            <person name="Poon T.W."/>
            <person name="Priest M."/>
            <person name="Roberts A."/>
            <person name="Saif S."/>
            <person name="Shea T."/>
            <person name="Sykes S."/>
            <person name="Wortman J."/>
            <person name="Nusbaum C."/>
            <person name="Birren B."/>
        </authorList>
    </citation>
    <scope>NUCLEOTIDE SEQUENCE [LARGE SCALE GENOMIC DNA]</scope>
    <source>
        <strain evidence="2 3">INRA-310</strain>
    </source>
</reference>
<feature type="region of interest" description="Disordered" evidence="1">
    <location>
        <begin position="1"/>
        <end position="23"/>
    </location>
</feature>
<dbReference type="GeneID" id="20190884"/>
<dbReference type="AlphaFoldDB" id="W2QM30"/>
<reference evidence="3" key="1">
    <citation type="submission" date="2011-12" db="EMBL/GenBank/DDBJ databases">
        <authorList>
            <consortium name="The Broad Institute Genome Sequencing Platform"/>
            <person name="Russ C."/>
            <person name="Tyler B."/>
            <person name="Panabieres F."/>
            <person name="Shan W."/>
            <person name="Tripathy S."/>
            <person name="Grunwald N."/>
            <person name="Machado M."/>
            <person name="Young S.K."/>
            <person name="Zeng Q."/>
            <person name="Gargeya S."/>
            <person name="Fitzgerald M."/>
            <person name="Haas B."/>
            <person name="Abouelleil A."/>
            <person name="Alvarado L."/>
            <person name="Arachchi H.M."/>
            <person name="Berlin A."/>
            <person name="Chapman S.B."/>
            <person name="Gearin G."/>
            <person name="Goldberg J."/>
            <person name="Griggs A."/>
            <person name="Gujja S."/>
            <person name="Hansen M."/>
            <person name="Heiman D."/>
            <person name="Howarth C."/>
            <person name="Larimer J."/>
            <person name="Lui A."/>
            <person name="MacDonald P.J.P."/>
            <person name="McCowen C."/>
            <person name="Montmayeur A."/>
            <person name="Murphy C."/>
            <person name="Neiman D."/>
            <person name="Pearson M."/>
            <person name="Priest M."/>
            <person name="Roberts A."/>
            <person name="Saif S."/>
            <person name="Shea T."/>
            <person name="Sisk P."/>
            <person name="Stolte C."/>
            <person name="Sykes S."/>
            <person name="Wortman J."/>
            <person name="Nusbaum C."/>
            <person name="Birren B."/>
        </authorList>
    </citation>
    <scope>NUCLEOTIDE SEQUENCE [LARGE SCALE GENOMIC DNA]</scope>
    <source>
        <strain evidence="3">INRA-310</strain>
    </source>
</reference>